<reference evidence="2" key="1">
    <citation type="submission" date="2021-02" db="EMBL/GenBank/DDBJ databases">
        <authorList>
            <person name="Nowell W R."/>
        </authorList>
    </citation>
    <scope>NUCLEOTIDE SEQUENCE</scope>
</reference>
<gene>
    <name evidence="2" type="ORF">GPM918_LOCUS42299</name>
    <name evidence="3" type="ORF">SRO942_LOCUS43509</name>
</gene>
<dbReference type="Proteomes" id="UP000681722">
    <property type="component" value="Unassembled WGS sequence"/>
</dbReference>
<dbReference type="AlphaFoldDB" id="A0A816AMP3"/>
<dbReference type="EMBL" id="CAJNOQ010035327">
    <property type="protein sequence ID" value="CAF1598926.1"/>
    <property type="molecule type" value="Genomic_DNA"/>
</dbReference>
<dbReference type="InterPro" id="IPR046341">
    <property type="entry name" value="SET_dom_sf"/>
</dbReference>
<organism evidence="2 4">
    <name type="scientific">Didymodactylos carnosus</name>
    <dbReference type="NCBI Taxonomy" id="1234261"/>
    <lineage>
        <taxon>Eukaryota</taxon>
        <taxon>Metazoa</taxon>
        <taxon>Spiralia</taxon>
        <taxon>Gnathifera</taxon>
        <taxon>Rotifera</taxon>
        <taxon>Eurotatoria</taxon>
        <taxon>Bdelloidea</taxon>
        <taxon>Philodinida</taxon>
        <taxon>Philodinidae</taxon>
        <taxon>Didymodactylos</taxon>
    </lineage>
</organism>
<dbReference type="Gene3D" id="2.170.270.10">
    <property type="entry name" value="SET domain"/>
    <property type="match status" value="1"/>
</dbReference>
<proteinExistence type="predicted"/>
<dbReference type="CDD" id="cd08161">
    <property type="entry name" value="SET"/>
    <property type="match status" value="1"/>
</dbReference>
<accession>A0A816AMP3</accession>
<protein>
    <recommendedName>
        <fullName evidence="1">SET domain-containing protein</fullName>
    </recommendedName>
</protein>
<evidence type="ECO:0000313" key="2">
    <source>
        <dbReference type="EMBL" id="CAF1598926.1"/>
    </source>
</evidence>
<dbReference type="Proteomes" id="UP000663829">
    <property type="component" value="Unassembled WGS sequence"/>
</dbReference>
<dbReference type="SMART" id="SM00317">
    <property type="entry name" value="SET"/>
    <property type="match status" value="1"/>
</dbReference>
<comment type="caution">
    <text evidence="2">The sequence shown here is derived from an EMBL/GenBank/DDBJ whole genome shotgun (WGS) entry which is preliminary data.</text>
</comment>
<evidence type="ECO:0000313" key="3">
    <source>
        <dbReference type="EMBL" id="CAF4475185.1"/>
    </source>
</evidence>
<dbReference type="Pfam" id="PF00856">
    <property type="entry name" value="SET"/>
    <property type="match status" value="1"/>
</dbReference>
<dbReference type="InterPro" id="IPR001214">
    <property type="entry name" value="SET_dom"/>
</dbReference>
<dbReference type="EMBL" id="CAJOBC010101692">
    <property type="protein sequence ID" value="CAF4475185.1"/>
    <property type="molecule type" value="Genomic_DNA"/>
</dbReference>
<name>A0A816AMP3_9BILA</name>
<keyword evidence="4" id="KW-1185">Reference proteome</keyword>
<feature type="domain" description="SET" evidence="1">
    <location>
        <begin position="4"/>
        <end position="117"/>
    </location>
</feature>
<evidence type="ECO:0000313" key="4">
    <source>
        <dbReference type="Proteomes" id="UP000663829"/>
    </source>
</evidence>
<sequence>MLLVKTKVAPSSIAGLGLFAVEFIPKGSVIWRFEKTFDVSLSEENYSSLKKNPAFDSMDPYIYRSIITGNYIVCSDNARYINHSWQANTADKPGENGTLTIATSDIQPGEEITSNYELFDADFDKERDQYK</sequence>
<dbReference type="PROSITE" id="PS50280">
    <property type="entry name" value="SET"/>
    <property type="match status" value="1"/>
</dbReference>
<dbReference type="SUPFAM" id="SSF82199">
    <property type="entry name" value="SET domain"/>
    <property type="match status" value="1"/>
</dbReference>
<evidence type="ECO:0000259" key="1">
    <source>
        <dbReference type="PROSITE" id="PS50280"/>
    </source>
</evidence>
<dbReference type="OrthoDB" id="5945798at2759"/>